<reference evidence="3" key="1">
    <citation type="submission" date="2022-10" db="EMBL/GenBank/DDBJ databases">
        <title>Tapping the CABI collections for fungal endophytes: first genome assemblies for Collariella, Neodidymelliopsis, Ascochyta clinopodiicola, Didymella pomorum, Didymosphaeria variabile, Neocosmospora piperis and Neocucurbitaria cava.</title>
        <authorList>
            <person name="Hill R."/>
        </authorList>
    </citation>
    <scope>NUCLEOTIDE SEQUENCE</scope>
    <source>
        <strain evidence="3">IMI 356814</strain>
    </source>
</reference>
<dbReference type="AlphaFoldDB" id="A0A9W8Y6F8"/>
<proteinExistence type="predicted"/>
<evidence type="ECO:0000256" key="1">
    <source>
        <dbReference type="SAM" id="Coils"/>
    </source>
</evidence>
<name>A0A9W8Y6F8_9PLEO</name>
<keyword evidence="1" id="KW-0175">Coiled coil</keyword>
<accession>A0A9W8Y6F8</accession>
<dbReference type="OrthoDB" id="3784104at2759"/>
<feature type="region of interest" description="Disordered" evidence="2">
    <location>
        <begin position="1"/>
        <end position="47"/>
    </location>
</feature>
<evidence type="ECO:0000313" key="4">
    <source>
        <dbReference type="Proteomes" id="UP001140560"/>
    </source>
</evidence>
<evidence type="ECO:0000256" key="2">
    <source>
        <dbReference type="SAM" id="MobiDB-lite"/>
    </source>
</evidence>
<feature type="compositionally biased region" description="Polar residues" evidence="2">
    <location>
        <begin position="1"/>
        <end position="21"/>
    </location>
</feature>
<gene>
    <name evidence="3" type="ORF">N0V83_005959</name>
</gene>
<feature type="compositionally biased region" description="Low complexity" evidence="2">
    <location>
        <begin position="32"/>
        <end position="47"/>
    </location>
</feature>
<protein>
    <submittedName>
        <fullName evidence="3">Uncharacterized protein</fullName>
    </submittedName>
</protein>
<feature type="coiled-coil region" evidence="1">
    <location>
        <begin position="76"/>
        <end position="115"/>
    </location>
</feature>
<comment type="caution">
    <text evidence="3">The sequence shown here is derived from an EMBL/GenBank/DDBJ whole genome shotgun (WGS) entry which is preliminary data.</text>
</comment>
<organism evidence="3 4">
    <name type="scientific">Neocucurbitaria cava</name>
    <dbReference type="NCBI Taxonomy" id="798079"/>
    <lineage>
        <taxon>Eukaryota</taxon>
        <taxon>Fungi</taxon>
        <taxon>Dikarya</taxon>
        <taxon>Ascomycota</taxon>
        <taxon>Pezizomycotina</taxon>
        <taxon>Dothideomycetes</taxon>
        <taxon>Pleosporomycetidae</taxon>
        <taxon>Pleosporales</taxon>
        <taxon>Pleosporineae</taxon>
        <taxon>Cucurbitariaceae</taxon>
        <taxon>Neocucurbitaria</taxon>
    </lineage>
</organism>
<dbReference type="Proteomes" id="UP001140560">
    <property type="component" value="Unassembled WGS sequence"/>
</dbReference>
<keyword evidence="4" id="KW-1185">Reference proteome</keyword>
<sequence>MQSSPNSRRQNGSRTHSRSSLQPPPPPAYHASNLSNTNNTGNLGNIIYAQNSDKQGLLPPPDIAFEKRIVPKRESLTQWKAEREEAKAEFDGMRRAGTKERVRRANELEQEKEKELLMLGKGTVVVEKEKEKERRVGCLSGLFAMFSWGKSA</sequence>
<dbReference type="EMBL" id="JAPEUY010000010">
    <property type="protein sequence ID" value="KAJ4368877.1"/>
    <property type="molecule type" value="Genomic_DNA"/>
</dbReference>
<evidence type="ECO:0000313" key="3">
    <source>
        <dbReference type="EMBL" id="KAJ4368877.1"/>
    </source>
</evidence>